<dbReference type="NCBIfam" id="TIGR00756">
    <property type="entry name" value="PPR"/>
    <property type="match status" value="2"/>
</dbReference>
<dbReference type="InterPro" id="IPR011990">
    <property type="entry name" value="TPR-like_helical_dom_sf"/>
</dbReference>
<gene>
    <name evidence="4" type="ORF">IFM89_027001</name>
</gene>
<dbReference type="OrthoDB" id="1705917at2759"/>
<comment type="caution">
    <text evidence="4">The sequence shown here is derived from an EMBL/GenBank/DDBJ whole genome shotgun (WGS) entry which is preliminary data.</text>
</comment>
<accession>A0A835LWQ5</accession>
<comment type="similarity">
    <text evidence="1">Belongs to the PPR family. P subfamily.</text>
</comment>
<evidence type="ECO:0000256" key="3">
    <source>
        <dbReference type="PROSITE-ProRule" id="PRU00708"/>
    </source>
</evidence>
<name>A0A835LWQ5_9MAGN</name>
<dbReference type="InterPro" id="IPR002885">
    <property type="entry name" value="PPR_rpt"/>
</dbReference>
<proteinExistence type="inferred from homology"/>
<feature type="repeat" description="PPR" evidence="3">
    <location>
        <begin position="76"/>
        <end position="110"/>
    </location>
</feature>
<keyword evidence="5" id="KW-1185">Reference proteome</keyword>
<evidence type="ECO:0000256" key="1">
    <source>
        <dbReference type="ARBA" id="ARBA00007626"/>
    </source>
</evidence>
<evidence type="ECO:0000313" key="5">
    <source>
        <dbReference type="Proteomes" id="UP000631114"/>
    </source>
</evidence>
<reference evidence="4 5" key="1">
    <citation type="submission" date="2020-10" db="EMBL/GenBank/DDBJ databases">
        <title>The Coptis chinensis genome and diversification of protoberbering-type alkaloids.</title>
        <authorList>
            <person name="Wang B."/>
            <person name="Shu S."/>
            <person name="Song C."/>
            <person name="Liu Y."/>
        </authorList>
    </citation>
    <scope>NUCLEOTIDE SEQUENCE [LARGE SCALE GENOMIC DNA]</scope>
    <source>
        <strain evidence="4">HL-2020</strain>
        <tissue evidence="4">Leaf</tissue>
    </source>
</reference>
<dbReference type="PROSITE" id="PS51375">
    <property type="entry name" value="PPR"/>
    <property type="match status" value="2"/>
</dbReference>
<dbReference type="PANTHER" id="PTHR47936">
    <property type="entry name" value="PPR_LONG DOMAIN-CONTAINING PROTEIN"/>
    <property type="match status" value="1"/>
</dbReference>
<dbReference type="Gene3D" id="1.25.40.10">
    <property type="entry name" value="Tetratricopeptide repeat domain"/>
    <property type="match status" value="2"/>
</dbReference>
<evidence type="ECO:0000313" key="4">
    <source>
        <dbReference type="EMBL" id="KAF9611108.1"/>
    </source>
</evidence>
<keyword evidence="2" id="KW-0677">Repeat</keyword>
<organism evidence="4 5">
    <name type="scientific">Coptis chinensis</name>
    <dbReference type="NCBI Taxonomy" id="261450"/>
    <lineage>
        <taxon>Eukaryota</taxon>
        <taxon>Viridiplantae</taxon>
        <taxon>Streptophyta</taxon>
        <taxon>Embryophyta</taxon>
        <taxon>Tracheophyta</taxon>
        <taxon>Spermatophyta</taxon>
        <taxon>Magnoliopsida</taxon>
        <taxon>Ranunculales</taxon>
        <taxon>Ranunculaceae</taxon>
        <taxon>Coptidoideae</taxon>
        <taxon>Coptis</taxon>
    </lineage>
</organism>
<dbReference type="AlphaFoldDB" id="A0A835LWQ5"/>
<evidence type="ECO:0000256" key="2">
    <source>
        <dbReference type="ARBA" id="ARBA00022737"/>
    </source>
</evidence>
<protein>
    <recommendedName>
        <fullName evidence="6">Pentatricopeptide repeat-containing protein</fullName>
    </recommendedName>
</protein>
<dbReference type="Proteomes" id="UP000631114">
    <property type="component" value="Unassembled WGS sequence"/>
</dbReference>
<feature type="repeat" description="PPR" evidence="3">
    <location>
        <begin position="9"/>
        <end position="43"/>
    </location>
</feature>
<dbReference type="EMBL" id="JADFTS010000004">
    <property type="protein sequence ID" value="KAF9611108.1"/>
    <property type="molecule type" value="Genomic_DNA"/>
</dbReference>
<dbReference type="Pfam" id="PF13812">
    <property type="entry name" value="PPR_3"/>
    <property type="match status" value="2"/>
</dbReference>
<dbReference type="PANTHER" id="PTHR47936:SF3">
    <property type="entry name" value="PENTACOTRIPEPTIDE-REPEAT REGION OF PRORP DOMAIN-CONTAINING PROTEIN"/>
    <property type="match status" value="1"/>
</dbReference>
<sequence length="149" mass="17262">MKEVGIQPNVYTYSIVIDALCRCGQISRAHDVFAEITHVGCSPNSITFNNLMKVHVKAGRTEKVLQEMDENEVEPNVNTYRVLISLFCRIGHWVQAHKFLIEMLEEKCLRPTLPMYESVLLHLRKAKQIKKHEELVEKMVDRGFVTRPL</sequence>
<evidence type="ECO:0008006" key="6">
    <source>
        <dbReference type="Google" id="ProtNLM"/>
    </source>
</evidence>